<reference evidence="9 10" key="1">
    <citation type="journal article" date="2012" name="Front. Microbiol.">
        <title>Redundancy and modularity in membrane-associated dissimilatory nitrate reduction in Bacillus.</title>
        <authorList>
            <person name="Heylen K."/>
            <person name="Keltjens J."/>
        </authorList>
    </citation>
    <scope>NUCLEOTIDE SEQUENCE [LARGE SCALE GENOMIC DNA]</scope>
    <source>
        <strain evidence="9 10">LMG 9581</strain>
    </source>
</reference>
<evidence type="ECO:0000256" key="5">
    <source>
        <dbReference type="SAM" id="Phobius"/>
    </source>
</evidence>
<keyword evidence="2 5" id="KW-0812">Transmembrane</keyword>
<gene>
    <name evidence="9" type="ORF">BAZO_14544</name>
</gene>
<dbReference type="Proteomes" id="UP000006315">
    <property type="component" value="Unassembled WGS sequence"/>
</dbReference>
<dbReference type="Pfam" id="PF01957">
    <property type="entry name" value="NfeD"/>
    <property type="match status" value="1"/>
</dbReference>
<dbReference type="RefSeq" id="WP_003332316.1">
    <property type="nucleotide sequence ID" value="NZ_AJLR01000121.1"/>
</dbReference>
<feature type="domain" description="NfeD-like C-terminal" evidence="6">
    <location>
        <begin position="387"/>
        <end position="440"/>
    </location>
</feature>
<dbReference type="PATRIC" id="fig|1131731.3.peg.2979"/>
<feature type="domain" description="NfeD1b N-terminal" evidence="8">
    <location>
        <begin position="38"/>
        <end position="224"/>
    </location>
</feature>
<evidence type="ECO:0000259" key="8">
    <source>
        <dbReference type="Pfam" id="PF25145"/>
    </source>
</evidence>
<keyword evidence="4 5" id="KW-0472">Membrane</keyword>
<dbReference type="EMBL" id="AJLR01000121">
    <property type="protein sequence ID" value="EKN64238.1"/>
    <property type="molecule type" value="Genomic_DNA"/>
</dbReference>
<dbReference type="STRING" id="1131731.BAZO_14544"/>
<sequence length="448" mass="48562">MRSKTFIQKAIIITFALFTLFILLPQVFPVQAKSEKIVYFVPVEKTVEQGLGAFLNRSIEEAEKIGASHIVFELNTPGGVVDAALDIAKSLRETEIPTTAFINKSALSAGAYLALNANQIVMVPHSTMGAAGIIDQQGNTAGKKAESMWLAEMKASAELNNRDPIYALAMADENVEIPKFGVKKGEFLTLTAEQAIEVGYAEKIVSTRAELLDYLGLSGATIQQMEESFAEKLARFITNPIVVPILLSIGSLGLVIELYSPGFGVPGIMGLSSLLLFFYGHMIAGLAGMESIILVIIGIILIVLEFFVPGGIMGLLGVLSIITSLLLAAENISHMIFSILIAILVTIIASVILFRRFGYEKGIFRRIILFDSTSSEQGYVSNQNRLDLIGLEGTTVTPLRPSGTAVFNDERVDVVTEGSFISSNIKVKIIKVEGSRIVVREIKKEVEE</sequence>
<organism evidence="9 10">
    <name type="scientific">Schinkia azotoformans LMG 9581</name>
    <dbReference type="NCBI Taxonomy" id="1131731"/>
    <lineage>
        <taxon>Bacteria</taxon>
        <taxon>Bacillati</taxon>
        <taxon>Bacillota</taxon>
        <taxon>Bacilli</taxon>
        <taxon>Bacillales</taxon>
        <taxon>Bacillaceae</taxon>
        <taxon>Calidifontibacillus/Schinkia group</taxon>
        <taxon>Schinkia</taxon>
    </lineage>
</organism>
<evidence type="ECO:0000313" key="10">
    <source>
        <dbReference type="Proteomes" id="UP000006315"/>
    </source>
</evidence>
<evidence type="ECO:0000256" key="1">
    <source>
        <dbReference type="ARBA" id="ARBA00004141"/>
    </source>
</evidence>
<dbReference type="Pfam" id="PF25145">
    <property type="entry name" value="NfeD1b_N"/>
    <property type="match status" value="1"/>
</dbReference>
<dbReference type="InterPro" id="IPR052165">
    <property type="entry name" value="Membrane_assoc_protease"/>
</dbReference>
<dbReference type="Gene3D" id="2.40.50.140">
    <property type="entry name" value="Nucleic acid-binding proteins"/>
    <property type="match status" value="1"/>
</dbReference>
<dbReference type="Gene3D" id="3.90.226.10">
    <property type="entry name" value="2-enoyl-CoA Hydratase, Chain A, domain 1"/>
    <property type="match status" value="1"/>
</dbReference>
<proteinExistence type="predicted"/>
<comment type="subcellular location">
    <subcellularLocation>
        <location evidence="1">Membrane</location>
        <topology evidence="1">Multi-pass membrane protein</topology>
    </subcellularLocation>
</comment>
<name>K6D823_SCHAZ</name>
<dbReference type="SUPFAM" id="SSF52096">
    <property type="entry name" value="ClpP/crotonase"/>
    <property type="match status" value="1"/>
</dbReference>
<evidence type="ECO:0000259" key="6">
    <source>
        <dbReference type="Pfam" id="PF01957"/>
    </source>
</evidence>
<dbReference type="PANTHER" id="PTHR33507:SF3">
    <property type="entry name" value="INNER MEMBRANE PROTEIN YBBJ"/>
    <property type="match status" value="1"/>
</dbReference>
<keyword evidence="3 5" id="KW-1133">Transmembrane helix</keyword>
<evidence type="ECO:0000313" key="9">
    <source>
        <dbReference type="EMBL" id="EKN64238.1"/>
    </source>
</evidence>
<dbReference type="InterPro" id="IPR002810">
    <property type="entry name" value="NfeD-like_C"/>
</dbReference>
<feature type="transmembrane region" description="Helical" evidence="5">
    <location>
        <begin position="236"/>
        <end position="256"/>
    </location>
</feature>
<dbReference type="AlphaFoldDB" id="K6D823"/>
<dbReference type="InterPro" id="IPR029045">
    <property type="entry name" value="ClpP/crotonase-like_dom_sf"/>
</dbReference>
<protein>
    <submittedName>
        <fullName evidence="9">Uncharacterized protein</fullName>
    </submittedName>
</protein>
<evidence type="ECO:0000256" key="2">
    <source>
        <dbReference type="ARBA" id="ARBA00022692"/>
    </source>
</evidence>
<comment type="caution">
    <text evidence="9">The sequence shown here is derived from an EMBL/GenBank/DDBJ whole genome shotgun (WGS) entry which is preliminary data.</text>
</comment>
<evidence type="ECO:0000259" key="7">
    <source>
        <dbReference type="Pfam" id="PF24961"/>
    </source>
</evidence>
<keyword evidence="10" id="KW-1185">Reference proteome</keyword>
<dbReference type="InterPro" id="IPR056738">
    <property type="entry name" value="NfeD1b_N"/>
</dbReference>
<feature type="transmembrane region" description="Helical" evidence="5">
    <location>
        <begin position="335"/>
        <end position="354"/>
    </location>
</feature>
<feature type="domain" description="NfeD integral membrane" evidence="7">
    <location>
        <begin position="242"/>
        <end position="355"/>
    </location>
</feature>
<dbReference type="CDD" id="cd07021">
    <property type="entry name" value="Clp_protease_NfeD_like"/>
    <property type="match status" value="1"/>
</dbReference>
<accession>K6D823</accession>
<feature type="transmembrane region" description="Helical" evidence="5">
    <location>
        <begin position="311"/>
        <end position="329"/>
    </location>
</feature>
<dbReference type="PANTHER" id="PTHR33507">
    <property type="entry name" value="INNER MEMBRANE PROTEIN YBBJ"/>
    <property type="match status" value="1"/>
</dbReference>
<dbReference type="GO" id="GO:0005886">
    <property type="term" value="C:plasma membrane"/>
    <property type="evidence" value="ECO:0007669"/>
    <property type="project" value="TreeGrafter"/>
</dbReference>
<dbReference type="GeneID" id="89468286"/>
<evidence type="ECO:0000256" key="4">
    <source>
        <dbReference type="ARBA" id="ARBA00023136"/>
    </source>
</evidence>
<dbReference type="InterPro" id="IPR056739">
    <property type="entry name" value="NfeD_membrane"/>
</dbReference>
<dbReference type="InterPro" id="IPR012340">
    <property type="entry name" value="NA-bd_OB-fold"/>
</dbReference>
<dbReference type="Pfam" id="PF24961">
    <property type="entry name" value="NfeD_membrane"/>
    <property type="match status" value="1"/>
</dbReference>
<feature type="transmembrane region" description="Helical" evidence="5">
    <location>
        <begin position="286"/>
        <end position="304"/>
    </location>
</feature>
<evidence type="ECO:0000256" key="3">
    <source>
        <dbReference type="ARBA" id="ARBA00022989"/>
    </source>
</evidence>